<evidence type="ECO:0000313" key="2">
    <source>
        <dbReference type="Proteomes" id="UP001054252"/>
    </source>
</evidence>
<evidence type="ECO:0000313" key="1">
    <source>
        <dbReference type="EMBL" id="GKV16584.1"/>
    </source>
</evidence>
<dbReference type="AlphaFoldDB" id="A0AAV5JPH6"/>
<protein>
    <submittedName>
        <fullName evidence="1">Uncharacterized protein</fullName>
    </submittedName>
</protein>
<dbReference type="Proteomes" id="UP001054252">
    <property type="component" value="Unassembled WGS sequence"/>
</dbReference>
<organism evidence="1 2">
    <name type="scientific">Rubroshorea leprosula</name>
    <dbReference type="NCBI Taxonomy" id="152421"/>
    <lineage>
        <taxon>Eukaryota</taxon>
        <taxon>Viridiplantae</taxon>
        <taxon>Streptophyta</taxon>
        <taxon>Embryophyta</taxon>
        <taxon>Tracheophyta</taxon>
        <taxon>Spermatophyta</taxon>
        <taxon>Magnoliopsida</taxon>
        <taxon>eudicotyledons</taxon>
        <taxon>Gunneridae</taxon>
        <taxon>Pentapetalae</taxon>
        <taxon>rosids</taxon>
        <taxon>malvids</taxon>
        <taxon>Malvales</taxon>
        <taxon>Dipterocarpaceae</taxon>
        <taxon>Rubroshorea</taxon>
    </lineage>
</organism>
<gene>
    <name evidence="1" type="ORF">SLEP1_g27206</name>
</gene>
<sequence length="65" mass="6971">MLHRAVFILKNVLQGVPLDAQLQHTRSRACSSVKNTVLNACVCLPEHMETSSIALAITTGGPKCP</sequence>
<comment type="caution">
    <text evidence="1">The sequence shown here is derived from an EMBL/GenBank/DDBJ whole genome shotgun (WGS) entry which is preliminary data.</text>
</comment>
<name>A0AAV5JPH6_9ROSI</name>
<proteinExistence type="predicted"/>
<accession>A0AAV5JPH6</accession>
<reference evidence="1 2" key="1">
    <citation type="journal article" date="2021" name="Commun. Biol.">
        <title>The genome of Shorea leprosula (Dipterocarpaceae) highlights the ecological relevance of drought in aseasonal tropical rainforests.</title>
        <authorList>
            <person name="Ng K.K.S."/>
            <person name="Kobayashi M.J."/>
            <person name="Fawcett J.A."/>
            <person name="Hatakeyama M."/>
            <person name="Paape T."/>
            <person name="Ng C.H."/>
            <person name="Ang C.C."/>
            <person name="Tnah L.H."/>
            <person name="Lee C.T."/>
            <person name="Nishiyama T."/>
            <person name="Sese J."/>
            <person name="O'Brien M.J."/>
            <person name="Copetti D."/>
            <person name="Mohd Noor M.I."/>
            <person name="Ong R.C."/>
            <person name="Putra M."/>
            <person name="Sireger I.Z."/>
            <person name="Indrioko S."/>
            <person name="Kosugi Y."/>
            <person name="Izuno A."/>
            <person name="Isagi Y."/>
            <person name="Lee S.L."/>
            <person name="Shimizu K.K."/>
        </authorList>
    </citation>
    <scope>NUCLEOTIDE SEQUENCE [LARGE SCALE GENOMIC DNA]</scope>
    <source>
        <strain evidence="1">214</strain>
    </source>
</reference>
<keyword evidence="2" id="KW-1185">Reference proteome</keyword>
<dbReference type="EMBL" id="BPVZ01000046">
    <property type="protein sequence ID" value="GKV16584.1"/>
    <property type="molecule type" value="Genomic_DNA"/>
</dbReference>